<dbReference type="Gene3D" id="3.20.20.100">
    <property type="entry name" value="NADP-dependent oxidoreductase domain"/>
    <property type="match status" value="1"/>
</dbReference>
<dbReference type="Pfam" id="PF00248">
    <property type="entry name" value="Aldo_ket_red"/>
    <property type="match status" value="1"/>
</dbReference>
<dbReference type="SUPFAM" id="SSF51430">
    <property type="entry name" value="NAD(P)-linked oxidoreductase"/>
    <property type="match status" value="1"/>
</dbReference>
<dbReference type="AlphaFoldDB" id="A0A0G4I600"/>
<dbReference type="EMBL" id="CDMZ01005249">
    <property type="protein sequence ID" value="CEM52445.1"/>
    <property type="molecule type" value="Genomic_DNA"/>
</dbReference>
<dbReference type="InterPro" id="IPR020471">
    <property type="entry name" value="AKR"/>
</dbReference>
<evidence type="ECO:0000313" key="3">
    <source>
        <dbReference type="EMBL" id="CEM52445.1"/>
    </source>
</evidence>
<name>A0A0G4I600_9ALVE</name>
<protein>
    <recommendedName>
        <fullName evidence="2">NADP-dependent oxidoreductase domain-containing protein</fullName>
    </recommendedName>
</protein>
<proteinExistence type="predicted"/>
<keyword evidence="1" id="KW-0560">Oxidoreductase</keyword>
<dbReference type="GO" id="GO:0016491">
    <property type="term" value="F:oxidoreductase activity"/>
    <property type="evidence" value="ECO:0007669"/>
    <property type="project" value="UniProtKB-KW"/>
</dbReference>
<dbReference type="GO" id="GO:0005737">
    <property type="term" value="C:cytoplasm"/>
    <property type="evidence" value="ECO:0007669"/>
    <property type="project" value="TreeGrafter"/>
</dbReference>
<dbReference type="PANTHER" id="PTHR43625">
    <property type="entry name" value="AFLATOXIN B1 ALDEHYDE REDUCTASE"/>
    <property type="match status" value="1"/>
</dbReference>
<dbReference type="PANTHER" id="PTHR43625:SF5">
    <property type="entry name" value="PYRIDOXAL REDUCTASE, CHLOROPLASTIC"/>
    <property type="match status" value="1"/>
</dbReference>
<dbReference type="PRINTS" id="PR00069">
    <property type="entry name" value="ALDKETRDTASE"/>
</dbReference>
<evidence type="ECO:0000259" key="2">
    <source>
        <dbReference type="Pfam" id="PF00248"/>
    </source>
</evidence>
<dbReference type="InterPro" id="IPR023210">
    <property type="entry name" value="NADP_OxRdtase_dom"/>
</dbReference>
<reference evidence="3" key="1">
    <citation type="submission" date="2014-11" db="EMBL/GenBank/DDBJ databases">
        <authorList>
            <person name="Otto D Thomas"/>
            <person name="Naeem Raeece"/>
        </authorList>
    </citation>
    <scope>NUCLEOTIDE SEQUENCE</scope>
</reference>
<feature type="domain" description="NADP-dependent oxidoreductase" evidence="2">
    <location>
        <begin position="17"/>
        <end position="290"/>
    </location>
</feature>
<gene>
    <name evidence="3" type="ORF">Cvel_11273</name>
</gene>
<dbReference type="InterPro" id="IPR050791">
    <property type="entry name" value="Aldo-Keto_reductase"/>
</dbReference>
<dbReference type="InterPro" id="IPR036812">
    <property type="entry name" value="NAD(P)_OxRdtase_dom_sf"/>
</dbReference>
<evidence type="ECO:0000256" key="1">
    <source>
        <dbReference type="ARBA" id="ARBA00023002"/>
    </source>
</evidence>
<accession>A0A0G4I600</accession>
<dbReference type="VEuPathDB" id="CryptoDB:Cvel_11273"/>
<dbReference type="PhylomeDB" id="A0A0G4I600"/>
<sequence>MLWGNTWLDKKVNGRLLSAEEVGAIVSRAVEAGITFFDTAEGYGGGSSEEMLAVGVAGLSAEASRSLILASKFLPTLWRWTERSFIRALEESNKRLGISCSPLFFIHSPMHPRALEVWVHAAGQAYRSRKLEALGLSNFNAEQVRRAVRVAAEYGLRIKANQILLNLLVFQSRALQETLEVCKSHQITVVAYSPIAQGLLADGLTEEKSKKIRMTLMTGVSFETLQPLRRTLQSIAEKYQCSMAQVSLRWVMCKGAVALVGTRSVTQLEDSLKSVQVHLTEDDVEALDEVSMGRHTFEKPIWRRSLFVIFISILVSAYRLNRFLEDLFRWPQRVLFGRGHGKTL</sequence>
<organism evidence="3">
    <name type="scientific">Chromera velia CCMP2878</name>
    <dbReference type="NCBI Taxonomy" id="1169474"/>
    <lineage>
        <taxon>Eukaryota</taxon>
        <taxon>Sar</taxon>
        <taxon>Alveolata</taxon>
        <taxon>Colpodellida</taxon>
        <taxon>Chromeraceae</taxon>
        <taxon>Chromera</taxon>
    </lineage>
</organism>